<reference evidence="1 2" key="1">
    <citation type="journal article" date="2019" name="Philos. Trans. R. Soc. Lond., B, Biol. Sci.">
        <title>Ant behaviour and brain gene expression of defending hosts depend on the ecological success of the intruding social parasite.</title>
        <authorList>
            <person name="Kaur R."/>
            <person name="Stoldt M."/>
            <person name="Jongepier E."/>
            <person name="Feldmeyer B."/>
            <person name="Menzel F."/>
            <person name="Bornberg-Bauer E."/>
            <person name="Foitzik S."/>
        </authorList>
    </citation>
    <scope>NUCLEOTIDE SEQUENCE [LARGE SCALE GENOMIC DNA]</scope>
    <source>
        <tissue evidence="1">Whole body</tissue>
    </source>
</reference>
<comment type="caution">
    <text evidence="1">The sequence shown here is derived from an EMBL/GenBank/DDBJ whole genome shotgun (WGS) entry which is preliminary data.</text>
</comment>
<feature type="non-terminal residue" evidence="1">
    <location>
        <position position="90"/>
    </location>
</feature>
<protein>
    <submittedName>
        <fullName evidence="1">Uncharacterized protein</fullName>
    </submittedName>
</protein>
<name>A0A4S2KT89_9HYME</name>
<accession>A0A4S2KT89</accession>
<evidence type="ECO:0000313" key="2">
    <source>
        <dbReference type="Proteomes" id="UP000310200"/>
    </source>
</evidence>
<sequence length="90" mass="10697">MCTLTHRRVLRRHIPTVGLYERDRWRDFKARIFFTLSCQKESVVLQQVGDKVAVMNVNIVKIPKKFPLPICISTKQQFLNARKELKRRNS</sequence>
<keyword evidence="2" id="KW-1185">Reference proteome</keyword>
<organism evidence="1 2">
    <name type="scientific">Temnothorax longispinosus</name>
    <dbReference type="NCBI Taxonomy" id="300112"/>
    <lineage>
        <taxon>Eukaryota</taxon>
        <taxon>Metazoa</taxon>
        <taxon>Ecdysozoa</taxon>
        <taxon>Arthropoda</taxon>
        <taxon>Hexapoda</taxon>
        <taxon>Insecta</taxon>
        <taxon>Pterygota</taxon>
        <taxon>Neoptera</taxon>
        <taxon>Endopterygota</taxon>
        <taxon>Hymenoptera</taxon>
        <taxon>Apocrita</taxon>
        <taxon>Aculeata</taxon>
        <taxon>Formicoidea</taxon>
        <taxon>Formicidae</taxon>
        <taxon>Myrmicinae</taxon>
        <taxon>Temnothorax</taxon>
    </lineage>
</organism>
<proteinExistence type="predicted"/>
<dbReference type="EMBL" id="QBLH01001127">
    <property type="protein sequence ID" value="TGZ53061.1"/>
    <property type="molecule type" value="Genomic_DNA"/>
</dbReference>
<dbReference type="AlphaFoldDB" id="A0A4S2KT89"/>
<gene>
    <name evidence="1" type="ORF">DBV15_00587</name>
</gene>
<evidence type="ECO:0000313" key="1">
    <source>
        <dbReference type="EMBL" id="TGZ53061.1"/>
    </source>
</evidence>
<dbReference type="Proteomes" id="UP000310200">
    <property type="component" value="Unassembled WGS sequence"/>
</dbReference>